<reference evidence="1 2" key="1">
    <citation type="journal article" date="2021" name="Sci. Rep.">
        <title>Genome sequencing of the multicellular alga Astrephomene provides insights into convergent evolution of germ-soma differentiation.</title>
        <authorList>
            <person name="Yamashita S."/>
            <person name="Yamamoto K."/>
            <person name="Matsuzaki R."/>
            <person name="Suzuki S."/>
            <person name="Yamaguchi H."/>
            <person name="Hirooka S."/>
            <person name="Minakuchi Y."/>
            <person name="Miyagishima S."/>
            <person name="Kawachi M."/>
            <person name="Toyoda A."/>
            <person name="Nozaki H."/>
        </authorList>
    </citation>
    <scope>NUCLEOTIDE SEQUENCE [LARGE SCALE GENOMIC DNA]</scope>
    <source>
        <strain evidence="1 2">NIES-4017</strain>
    </source>
</reference>
<dbReference type="Proteomes" id="UP001054857">
    <property type="component" value="Unassembled WGS sequence"/>
</dbReference>
<protein>
    <submittedName>
        <fullName evidence="1">Uncharacterized protein</fullName>
    </submittedName>
</protein>
<proteinExistence type="predicted"/>
<accession>A0AAD3HGI8</accession>
<evidence type="ECO:0000313" key="1">
    <source>
        <dbReference type="EMBL" id="GFR40012.1"/>
    </source>
</evidence>
<comment type="caution">
    <text evidence="1">The sequence shown here is derived from an EMBL/GenBank/DDBJ whole genome shotgun (WGS) entry which is preliminary data.</text>
</comment>
<keyword evidence="2" id="KW-1185">Reference proteome</keyword>
<name>A0AAD3HGI8_9CHLO</name>
<dbReference type="AlphaFoldDB" id="A0AAD3HGI8"/>
<dbReference type="EMBL" id="BMAR01000001">
    <property type="protein sequence ID" value="GFR40012.1"/>
    <property type="molecule type" value="Genomic_DNA"/>
</dbReference>
<sequence>MALATRCKAPVAVSAARSRRCVRVCAHKSSVEQVQIAVASVAAASLLALPANAGVVLQQPELKKLFQDDTPAPAPVKREFKGLAAQSISLPSAPKLTAPKLDFEAPKKAVEKKAEAGESGISLDPRSIALPGALALTIGGFFAASKIDKSFNEWFTEAVVKDSNNYAGYEATLKTDNGVVFPKATATGTKKVKAATGSKKGGFPFGGKN</sequence>
<organism evidence="1 2">
    <name type="scientific">Astrephomene gubernaculifera</name>
    <dbReference type="NCBI Taxonomy" id="47775"/>
    <lineage>
        <taxon>Eukaryota</taxon>
        <taxon>Viridiplantae</taxon>
        <taxon>Chlorophyta</taxon>
        <taxon>core chlorophytes</taxon>
        <taxon>Chlorophyceae</taxon>
        <taxon>CS clade</taxon>
        <taxon>Chlamydomonadales</taxon>
        <taxon>Astrephomenaceae</taxon>
        <taxon>Astrephomene</taxon>
    </lineage>
</organism>
<gene>
    <name evidence="1" type="ORF">Agub_g547</name>
</gene>
<dbReference type="CDD" id="cd22950">
    <property type="entry name" value="petO"/>
    <property type="match status" value="1"/>
</dbReference>
<evidence type="ECO:0000313" key="2">
    <source>
        <dbReference type="Proteomes" id="UP001054857"/>
    </source>
</evidence>